<evidence type="ECO:0000256" key="6">
    <source>
        <dbReference type="ARBA" id="ARBA00023136"/>
    </source>
</evidence>
<feature type="chain" id="PRO_5004844843" description="Thioredoxin domain-containing protein" evidence="9">
    <location>
        <begin position="23"/>
        <end position="637"/>
    </location>
</feature>
<keyword evidence="12" id="KW-1185">Reference proteome</keyword>
<evidence type="ECO:0000256" key="7">
    <source>
        <dbReference type="SAM" id="MobiDB-lite"/>
    </source>
</evidence>
<protein>
    <recommendedName>
        <fullName evidence="10">Thioredoxin domain-containing protein</fullName>
    </recommendedName>
</protein>
<dbReference type="AlphaFoldDB" id="W4LP12"/>
<keyword evidence="4" id="KW-0201">Cytochrome c-type biogenesis</keyword>
<feature type="transmembrane region" description="Helical" evidence="8">
    <location>
        <begin position="400"/>
        <end position="417"/>
    </location>
</feature>
<dbReference type="SUPFAM" id="SSF52833">
    <property type="entry name" value="Thioredoxin-like"/>
    <property type="match status" value="1"/>
</dbReference>
<reference evidence="11 12" key="1">
    <citation type="journal article" date="2014" name="Nature">
        <title>An environmental bacterial taxon with a large and distinct metabolic repertoire.</title>
        <authorList>
            <person name="Wilson M.C."/>
            <person name="Mori T."/>
            <person name="Ruckert C."/>
            <person name="Uria A.R."/>
            <person name="Helf M.J."/>
            <person name="Takada K."/>
            <person name="Gernert C."/>
            <person name="Steffens U.A."/>
            <person name="Heycke N."/>
            <person name="Schmitt S."/>
            <person name="Rinke C."/>
            <person name="Helfrich E.J."/>
            <person name="Brachmann A.O."/>
            <person name="Gurgui C."/>
            <person name="Wakimoto T."/>
            <person name="Kracht M."/>
            <person name="Crusemann M."/>
            <person name="Hentschel U."/>
            <person name="Abe I."/>
            <person name="Matsunaga S."/>
            <person name="Kalinowski J."/>
            <person name="Takeyama H."/>
            <person name="Piel J."/>
        </authorList>
    </citation>
    <scope>NUCLEOTIDE SEQUENCE [LARGE SCALE GENOMIC DNA]</scope>
    <source>
        <strain evidence="12">TSY2</strain>
    </source>
</reference>
<sequence>MRFLQSIIVVLLLFGAAISTQAQLQTTSPLAPPEVQVRSAPAETGASGATTARITVEIPADHHGYLDSGDEGLLIPLAFTFDNPGIAAQEIARPQGTRDDQAHATVLRGQGEFVFRLALSDPIPESPHAKLRYQICNDITNICFPPRTVQVPLQLAAVQNLAAPKTELLQSEPAPTSFRERLAALFRQSTSNLFFAIALVFVAGLIASATPCVYPILPITSAILMARGGGAKQSGHIHAFAYFVGLIFFYTLLGVFAVTTGTALSAVMTNPWVNLGFAVLFVYLGLSMLGLYEFQFMPALTAKLDSASSQSSGLPGTFWMGTTAGLVVSPCVGPVVGAILLDITGQAAAVSAADTALSNQIVVRGIALMTSFGAGLGVPFLVVGLLSNRLPQSGAWLSKVKFLLGLPILYFAYTYYIKSLETLGVPVNVAHAMLVGVVAIVLAVFIGAFHTMGEKPPQHLQLRRACGIILLVVGIHFLYNGLGNSGILIDRPSPVQMAAATTSPVDDVETHGNLRWLRNISTARQLARTESKPLFVDFYATWCANCKAFNSLALKHEELNQALQQAVLIKIYDTDPDFKIFQQDQRFPELRGVGGQPFLPLFAIYSPRGEFLWKGQDYKAANTMIAQLERAKHATVQ</sequence>
<evidence type="ECO:0000259" key="10">
    <source>
        <dbReference type="PROSITE" id="PS51352"/>
    </source>
</evidence>
<keyword evidence="6 8" id="KW-0472">Membrane</keyword>
<keyword evidence="2" id="KW-1003">Cell membrane</keyword>
<name>W4LP12_9BACT</name>
<dbReference type="GO" id="GO:0005886">
    <property type="term" value="C:plasma membrane"/>
    <property type="evidence" value="ECO:0007669"/>
    <property type="project" value="UniProtKB-SubCell"/>
</dbReference>
<dbReference type="HOGENOM" id="CLU_014657_3_0_7"/>
<evidence type="ECO:0000313" key="11">
    <source>
        <dbReference type="EMBL" id="ETW99465.1"/>
    </source>
</evidence>
<proteinExistence type="predicted"/>
<dbReference type="InterPro" id="IPR013766">
    <property type="entry name" value="Thioredoxin_domain"/>
</dbReference>
<dbReference type="GO" id="GO:0017004">
    <property type="term" value="P:cytochrome complex assembly"/>
    <property type="evidence" value="ECO:0007669"/>
    <property type="project" value="UniProtKB-KW"/>
</dbReference>
<feature type="transmembrane region" description="Helical" evidence="8">
    <location>
        <begin position="361"/>
        <end position="388"/>
    </location>
</feature>
<evidence type="ECO:0000256" key="4">
    <source>
        <dbReference type="ARBA" id="ARBA00022748"/>
    </source>
</evidence>
<dbReference type="PANTHER" id="PTHR32234">
    <property type="entry name" value="THIOL:DISULFIDE INTERCHANGE PROTEIN DSBD"/>
    <property type="match status" value="1"/>
</dbReference>
<dbReference type="Pfam" id="PF02683">
    <property type="entry name" value="DsbD_TM"/>
    <property type="match status" value="1"/>
</dbReference>
<comment type="caution">
    <text evidence="11">The sequence shown here is derived from an EMBL/GenBank/DDBJ whole genome shotgun (WGS) entry which is preliminary data.</text>
</comment>
<dbReference type="GO" id="GO:0015035">
    <property type="term" value="F:protein-disulfide reductase activity"/>
    <property type="evidence" value="ECO:0007669"/>
    <property type="project" value="TreeGrafter"/>
</dbReference>
<dbReference type="InterPro" id="IPR036249">
    <property type="entry name" value="Thioredoxin-like_sf"/>
</dbReference>
<keyword evidence="3 8" id="KW-0812">Transmembrane</keyword>
<dbReference type="EMBL" id="AZHX01001833">
    <property type="protein sequence ID" value="ETW99465.1"/>
    <property type="molecule type" value="Genomic_DNA"/>
</dbReference>
<feature type="region of interest" description="Disordered" evidence="7">
    <location>
        <begin position="25"/>
        <end position="48"/>
    </location>
</feature>
<feature type="transmembrane region" description="Helical" evidence="8">
    <location>
        <begin position="313"/>
        <end position="341"/>
    </location>
</feature>
<dbReference type="Gene3D" id="2.60.40.1250">
    <property type="entry name" value="Thiol:disulfide interchange protein DsbD, N-terminal domain"/>
    <property type="match status" value="1"/>
</dbReference>
<evidence type="ECO:0000313" key="12">
    <source>
        <dbReference type="Proteomes" id="UP000019140"/>
    </source>
</evidence>
<feature type="transmembrane region" description="Helical" evidence="8">
    <location>
        <begin position="193"/>
        <end position="217"/>
    </location>
</feature>
<feature type="domain" description="Thioredoxin" evidence="10">
    <location>
        <begin position="487"/>
        <end position="637"/>
    </location>
</feature>
<evidence type="ECO:0000256" key="1">
    <source>
        <dbReference type="ARBA" id="ARBA00004651"/>
    </source>
</evidence>
<gene>
    <name evidence="11" type="ORF">ETSY2_40820</name>
</gene>
<comment type="subcellular location">
    <subcellularLocation>
        <location evidence="1">Cell membrane</location>
        <topology evidence="1">Multi-pass membrane protein</topology>
    </subcellularLocation>
</comment>
<dbReference type="PROSITE" id="PS51352">
    <property type="entry name" value="THIOREDOXIN_2"/>
    <property type="match status" value="1"/>
</dbReference>
<evidence type="ECO:0000256" key="3">
    <source>
        <dbReference type="ARBA" id="ARBA00022692"/>
    </source>
</evidence>
<organism evidence="11 12">
    <name type="scientific">Candidatus Entotheonella gemina</name>
    <dbReference type="NCBI Taxonomy" id="1429439"/>
    <lineage>
        <taxon>Bacteria</taxon>
        <taxon>Pseudomonadati</taxon>
        <taxon>Nitrospinota/Tectimicrobiota group</taxon>
        <taxon>Candidatus Tectimicrobiota</taxon>
        <taxon>Candidatus Entotheonellia</taxon>
        <taxon>Candidatus Entotheonellales</taxon>
        <taxon>Candidatus Entotheonellaceae</taxon>
        <taxon>Candidatus Entotheonella</taxon>
    </lineage>
</organism>
<dbReference type="PANTHER" id="PTHR32234:SF0">
    <property type="entry name" value="THIOL:DISULFIDE INTERCHANGE PROTEIN DSBD"/>
    <property type="match status" value="1"/>
</dbReference>
<dbReference type="Proteomes" id="UP000019140">
    <property type="component" value="Unassembled WGS sequence"/>
</dbReference>
<evidence type="ECO:0000256" key="9">
    <source>
        <dbReference type="SAM" id="SignalP"/>
    </source>
</evidence>
<feature type="transmembrane region" description="Helical" evidence="8">
    <location>
        <begin position="462"/>
        <end position="479"/>
    </location>
</feature>
<feature type="signal peptide" evidence="9">
    <location>
        <begin position="1"/>
        <end position="22"/>
    </location>
</feature>
<evidence type="ECO:0000256" key="8">
    <source>
        <dbReference type="SAM" id="Phobius"/>
    </source>
</evidence>
<feature type="transmembrane region" description="Helical" evidence="8">
    <location>
        <begin position="429"/>
        <end position="450"/>
    </location>
</feature>
<feature type="transmembrane region" description="Helical" evidence="8">
    <location>
        <begin position="237"/>
        <end position="260"/>
    </location>
</feature>
<dbReference type="Pfam" id="PF13899">
    <property type="entry name" value="Thioredoxin_7"/>
    <property type="match status" value="1"/>
</dbReference>
<keyword evidence="9" id="KW-0732">Signal</keyword>
<dbReference type="InterPro" id="IPR003834">
    <property type="entry name" value="Cyt_c_assmbl_TM_dom"/>
</dbReference>
<dbReference type="InterPro" id="IPR036929">
    <property type="entry name" value="DsbDN_sf"/>
</dbReference>
<feature type="transmembrane region" description="Helical" evidence="8">
    <location>
        <begin position="272"/>
        <end position="292"/>
    </location>
</feature>
<evidence type="ECO:0000256" key="2">
    <source>
        <dbReference type="ARBA" id="ARBA00022475"/>
    </source>
</evidence>
<dbReference type="Pfam" id="PF11412">
    <property type="entry name" value="DsbD_N"/>
    <property type="match status" value="1"/>
</dbReference>
<dbReference type="Gene3D" id="3.40.30.10">
    <property type="entry name" value="Glutaredoxin"/>
    <property type="match status" value="1"/>
</dbReference>
<dbReference type="InterPro" id="IPR028250">
    <property type="entry name" value="DsbDN"/>
</dbReference>
<dbReference type="GO" id="GO:0045454">
    <property type="term" value="P:cell redox homeostasis"/>
    <property type="evidence" value="ECO:0007669"/>
    <property type="project" value="TreeGrafter"/>
</dbReference>
<keyword evidence="5 8" id="KW-1133">Transmembrane helix</keyword>
<accession>W4LP12</accession>
<evidence type="ECO:0000256" key="5">
    <source>
        <dbReference type="ARBA" id="ARBA00022989"/>
    </source>
</evidence>